<keyword evidence="6" id="KW-0227">DNA damage</keyword>
<dbReference type="PROSITE" id="PS00842">
    <property type="entry name" value="XPG_2"/>
    <property type="match status" value="1"/>
</dbReference>
<feature type="domain" description="XPG N-terminal" evidence="16">
    <location>
        <begin position="1"/>
        <end position="99"/>
    </location>
</feature>
<keyword evidence="9" id="KW-0460">Magnesium</keyword>
<dbReference type="InterPro" id="IPR008918">
    <property type="entry name" value="HhH2"/>
</dbReference>
<name>A0A1Q2ZXJ7_ZYGRO</name>
<evidence type="ECO:0000256" key="2">
    <source>
        <dbReference type="ARBA" id="ARBA00004123"/>
    </source>
</evidence>
<feature type="compositionally biased region" description="Polar residues" evidence="14">
    <location>
        <begin position="434"/>
        <end position="450"/>
    </location>
</feature>
<dbReference type="GO" id="GO:0017108">
    <property type="term" value="F:5'-flap endonuclease activity"/>
    <property type="evidence" value="ECO:0007669"/>
    <property type="project" value="TreeGrafter"/>
</dbReference>
<dbReference type="EMBL" id="BDGX01000009">
    <property type="protein sequence ID" value="GAV48169.1"/>
    <property type="molecule type" value="Genomic_DNA"/>
</dbReference>
<keyword evidence="10" id="KW-0267">Excision nuclease</keyword>
<dbReference type="CDD" id="cd09908">
    <property type="entry name" value="H3TH_EXO1"/>
    <property type="match status" value="1"/>
</dbReference>
<keyword evidence="8" id="KW-0269">Exonuclease</keyword>
<dbReference type="eggNOG" id="KOG2518">
    <property type="taxonomic scope" value="Eukaryota"/>
</dbReference>
<evidence type="ECO:0000256" key="10">
    <source>
        <dbReference type="ARBA" id="ARBA00022881"/>
    </source>
</evidence>
<comment type="subcellular location">
    <subcellularLocation>
        <location evidence="2">Nucleus</location>
    </subcellularLocation>
</comment>
<dbReference type="InterPro" id="IPR036279">
    <property type="entry name" value="5-3_exonuclease_C_sf"/>
</dbReference>
<dbReference type="PANTHER" id="PTHR11081">
    <property type="entry name" value="FLAP ENDONUCLEASE FAMILY MEMBER"/>
    <property type="match status" value="1"/>
</dbReference>
<keyword evidence="11" id="KW-0238">DNA-binding</keyword>
<evidence type="ECO:0000256" key="3">
    <source>
        <dbReference type="ARBA" id="ARBA00010563"/>
    </source>
</evidence>
<comment type="cofactor">
    <cofactor evidence="1">
        <name>Mg(2+)</name>
        <dbReference type="ChEBI" id="CHEBI:18420"/>
    </cofactor>
</comment>
<dbReference type="InterPro" id="IPR006086">
    <property type="entry name" value="XPG-I_dom"/>
</dbReference>
<sequence length="610" mass="69273">MGIQGLLPQLKDIQNPVTLRRYEGQTLGIDGYAWLHRAACSCAYELAVSKPTEKYLRFFIKKLAMLRSFKIQPYLVFDGDGIGVKKETESKRREKREESRAVAKRLWESGERRNAMEYFQKCADVTPEMAKCIIDYCKAQNIPYVVAPFEADAQMVYLEKNGFIQGILSEDSDLLIFGCRRLITKLNDFGECIEICRDDFCKLPYKFALNKLTPQEIRTMVCLAGCDYTSGIPKVGLVTAMKLVQRFRTLERILLHVQREGKLKVPPEFISEYELANFAFQYQRVFCPVKRKIVTLNEIPQDLLECEKLYQCIGNVIHRETEVKQCVVNDHEIHHEKHTLVAMGELNPYNFHNRLVNREHRLQLSSKSEGPIVNTSTSNVPTASSIDSFFQKLGAPTTQKRSQPMVPRRDVESKLDVAIKRRKLSVTRGDTAEDSGTSKFFTSRNNLTTPTTPPIVSEQQTEENDSDLDTEIPESEAFTQVPSSFVPPGTANSSVSTQEDDSDSLSELEEGNRKAKVITTQAELRPNTRVTTGSYNVLQKFRYSSSQESDRETFTRKPLTSKDVNGIQKSEPTHKRANILVKPTIERTDTAVARPAVRSISSLSRFAYKG</sequence>
<dbReference type="Gene3D" id="3.40.50.1010">
    <property type="entry name" value="5'-nuclease"/>
    <property type="match status" value="1"/>
</dbReference>
<dbReference type="SMART" id="SM00485">
    <property type="entry name" value="XPGN"/>
    <property type="match status" value="1"/>
</dbReference>
<dbReference type="InterPro" id="IPR019974">
    <property type="entry name" value="XPG_CS"/>
</dbReference>
<proteinExistence type="inferred from homology"/>
<dbReference type="GO" id="GO:0005634">
    <property type="term" value="C:nucleus"/>
    <property type="evidence" value="ECO:0007669"/>
    <property type="project" value="UniProtKB-SubCell"/>
</dbReference>
<evidence type="ECO:0000256" key="14">
    <source>
        <dbReference type="SAM" id="MobiDB-lite"/>
    </source>
</evidence>
<dbReference type="Pfam" id="PF00752">
    <property type="entry name" value="XPG_N"/>
    <property type="match status" value="1"/>
</dbReference>
<evidence type="ECO:0000256" key="6">
    <source>
        <dbReference type="ARBA" id="ARBA00022763"/>
    </source>
</evidence>
<dbReference type="AlphaFoldDB" id="A0A1Q2ZXJ7"/>
<comment type="caution">
    <text evidence="17">The sequence shown here is derived from an EMBL/GenBank/DDBJ whole genome shotgun (WGS) entry which is preliminary data.</text>
</comment>
<dbReference type="OrthoDB" id="26491at2759"/>
<dbReference type="SUPFAM" id="SSF88723">
    <property type="entry name" value="PIN domain-like"/>
    <property type="match status" value="1"/>
</dbReference>
<evidence type="ECO:0000256" key="5">
    <source>
        <dbReference type="ARBA" id="ARBA00022723"/>
    </source>
</evidence>
<dbReference type="InterPro" id="IPR006084">
    <property type="entry name" value="XPG/Rad2"/>
</dbReference>
<dbReference type="Proteomes" id="UP000187013">
    <property type="component" value="Unassembled WGS sequence"/>
</dbReference>
<gene>
    <name evidence="17" type="ORF">ZYGR_0I04660</name>
</gene>
<keyword evidence="12" id="KW-0234">DNA repair</keyword>
<dbReference type="SMART" id="SM00484">
    <property type="entry name" value="XPGI"/>
    <property type="match status" value="1"/>
</dbReference>
<evidence type="ECO:0000256" key="9">
    <source>
        <dbReference type="ARBA" id="ARBA00022842"/>
    </source>
</evidence>
<dbReference type="FunFam" id="1.10.150.20:FF:000011">
    <property type="entry name" value="exonuclease 1"/>
    <property type="match status" value="1"/>
</dbReference>
<dbReference type="GO" id="GO:0046872">
    <property type="term" value="F:metal ion binding"/>
    <property type="evidence" value="ECO:0007669"/>
    <property type="project" value="UniProtKB-KW"/>
</dbReference>
<protein>
    <submittedName>
        <fullName evidence="17">Uncharacterized protein</fullName>
    </submittedName>
</protein>
<keyword evidence="13" id="KW-0539">Nucleus</keyword>
<reference evidence="17 18" key="1">
    <citation type="submission" date="2016-08" db="EMBL/GenBank/DDBJ databases">
        <title>Draft genome sequence of allopolyploid Zygosaccharomyces rouxii.</title>
        <authorList>
            <person name="Watanabe J."/>
            <person name="Uehara K."/>
            <person name="Mogi Y."/>
            <person name="Tsukioka Y."/>
        </authorList>
    </citation>
    <scope>NUCLEOTIDE SEQUENCE [LARGE SCALE GENOMIC DNA]</scope>
    <source>
        <strain evidence="17 18">NBRC 110957</strain>
    </source>
</reference>
<evidence type="ECO:0000259" key="16">
    <source>
        <dbReference type="SMART" id="SM00485"/>
    </source>
</evidence>
<comment type="similarity">
    <text evidence="3">Belongs to the XPG/RAD2 endonuclease family. EXO1 subfamily.</text>
</comment>
<evidence type="ECO:0000256" key="7">
    <source>
        <dbReference type="ARBA" id="ARBA00022801"/>
    </source>
</evidence>
<keyword evidence="4" id="KW-0540">Nuclease</keyword>
<dbReference type="InterPro" id="IPR006085">
    <property type="entry name" value="XPG_DNA_repair_N"/>
</dbReference>
<evidence type="ECO:0000256" key="1">
    <source>
        <dbReference type="ARBA" id="ARBA00001946"/>
    </source>
</evidence>
<dbReference type="SUPFAM" id="SSF47807">
    <property type="entry name" value="5' to 3' exonuclease, C-terminal subdomain"/>
    <property type="match status" value="1"/>
</dbReference>
<dbReference type="GO" id="GO:0006281">
    <property type="term" value="P:DNA repair"/>
    <property type="evidence" value="ECO:0007669"/>
    <property type="project" value="UniProtKB-KW"/>
</dbReference>
<keyword evidence="7" id="KW-0378">Hydrolase</keyword>
<evidence type="ECO:0000256" key="4">
    <source>
        <dbReference type="ARBA" id="ARBA00022722"/>
    </source>
</evidence>
<organism evidence="17 18">
    <name type="scientific">Zygosaccharomyces rouxii</name>
    <dbReference type="NCBI Taxonomy" id="4956"/>
    <lineage>
        <taxon>Eukaryota</taxon>
        <taxon>Fungi</taxon>
        <taxon>Dikarya</taxon>
        <taxon>Ascomycota</taxon>
        <taxon>Saccharomycotina</taxon>
        <taxon>Saccharomycetes</taxon>
        <taxon>Saccharomycetales</taxon>
        <taxon>Saccharomycetaceae</taxon>
        <taxon>Zygosaccharomyces</taxon>
    </lineage>
</organism>
<evidence type="ECO:0000256" key="13">
    <source>
        <dbReference type="ARBA" id="ARBA00023242"/>
    </source>
</evidence>
<evidence type="ECO:0000259" key="15">
    <source>
        <dbReference type="SMART" id="SM00484"/>
    </source>
</evidence>
<dbReference type="InterPro" id="IPR029060">
    <property type="entry name" value="PIN-like_dom_sf"/>
</dbReference>
<evidence type="ECO:0000256" key="8">
    <source>
        <dbReference type="ARBA" id="ARBA00022839"/>
    </source>
</evidence>
<dbReference type="Gene3D" id="1.10.150.20">
    <property type="entry name" value="5' to 3' exonuclease, C-terminal subdomain"/>
    <property type="match status" value="1"/>
</dbReference>
<evidence type="ECO:0000256" key="11">
    <source>
        <dbReference type="ARBA" id="ARBA00023125"/>
    </source>
</evidence>
<dbReference type="SMART" id="SM00279">
    <property type="entry name" value="HhH2"/>
    <property type="match status" value="1"/>
</dbReference>
<evidence type="ECO:0000256" key="12">
    <source>
        <dbReference type="ARBA" id="ARBA00023204"/>
    </source>
</evidence>
<dbReference type="GO" id="GO:0003677">
    <property type="term" value="F:DNA binding"/>
    <property type="evidence" value="ECO:0007669"/>
    <property type="project" value="UniProtKB-KW"/>
</dbReference>
<feature type="compositionally biased region" description="Basic and acidic residues" evidence="14">
    <location>
        <begin position="407"/>
        <end position="419"/>
    </location>
</feature>
<dbReference type="InterPro" id="IPR037315">
    <property type="entry name" value="EXO1_H3TH"/>
</dbReference>
<feature type="compositionally biased region" description="Acidic residues" evidence="14">
    <location>
        <begin position="498"/>
        <end position="509"/>
    </location>
</feature>
<dbReference type="InterPro" id="IPR044752">
    <property type="entry name" value="PIN-like_EXO1"/>
</dbReference>
<dbReference type="Pfam" id="PF00867">
    <property type="entry name" value="XPG_I"/>
    <property type="match status" value="1"/>
</dbReference>
<dbReference type="CDD" id="cd09857">
    <property type="entry name" value="PIN_EXO1"/>
    <property type="match status" value="1"/>
</dbReference>
<feature type="region of interest" description="Disordered" evidence="14">
    <location>
        <begin position="394"/>
        <end position="513"/>
    </location>
</feature>
<feature type="domain" description="XPG-I" evidence="15">
    <location>
        <begin position="138"/>
        <end position="209"/>
    </location>
</feature>
<keyword evidence="5" id="KW-0479">Metal-binding</keyword>
<evidence type="ECO:0000313" key="18">
    <source>
        <dbReference type="Proteomes" id="UP000187013"/>
    </source>
</evidence>
<evidence type="ECO:0000313" key="17">
    <source>
        <dbReference type="EMBL" id="GAV48169.1"/>
    </source>
</evidence>
<dbReference type="FunFam" id="3.40.50.1010:FF:000002">
    <property type="entry name" value="Exonuclease 1, putative"/>
    <property type="match status" value="1"/>
</dbReference>
<dbReference type="PRINTS" id="PR00853">
    <property type="entry name" value="XPGRADSUPER"/>
</dbReference>
<feature type="compositionally biased region" description="Acidic residues" evidence="14">
    <location>
        <begin position="460"/>
        <end position="474"/>
    </location>
</feature>
<dbReference type="GO" id="GO:0035312">
    <property type="term" value="F:5'-3' DNA exonuclease activity"/>
    <property type="evidence" value="ECO:0007669"/>
    <property type="project" value="InterPro"/>
</dbReference>
<dbReference type="PANTHER" id="PTHR11081:SF65">
    <property type="entry name" value="DNA DAMAGE-INDUCIBLE PROTEIN DIN7-RELATED"/>
    <property type="match status" value="1"/>
</dbReference>
<accession>A0A1Q2ZXJ7</accession>